<evidence type="ECO:0000256" key="1">
    <source>
        <dbReference type="SAM" id="MobiDB-lite"/>
    </source>
</evidence>
<feature type="compositionally biased region" description="Basic and acidic residues" evidence="1">
    <location>
        <begin position="103"/>
        <end position="112"/>
    </location>
</feature>
<dbReference type="EMBL" id="JAGPXD010000003">
    <property type="protein sequence ID" value="KAH7363628.1"/>
    <property type="molecule type" value="Genomic_DNA"/>
</dbReference>
<evidence type="ECO:0000313" key="3">
    <source>
        <dbReference type="Proteomes" id="UP000813385"/>
    </source>
</evidence>
<dbReference type="AlphaFoldDB" id="A0A8K0X5M5"/>
<evidence type="ECO:0000313" key="2">
    <source>
        <dbReference type="EMBL" id="KAH7363628.1"/>
    </source>
</evidence>
<protein>
    <submittedName>
        <fullName evidence="2">Uncharacterized protein</fullName>
    </submittedName>
</protein>
<proteinExistence type="predicted"/>
<gene>
    <name evidence="2" type="ORF">B0T11DRAFT_306451</name>
</gene>
<reference evidence="2" key="1">
    <citation type="journal article" date="2021" name="Nat. Commun.">
        <title>Genetic determinants of endophytism in the Arabidopsis root mycobiome.</title>
        <authorList>
            <person name="Mesny F."/>
            <person name="Miyauchi S."/>
            <person name="Thiergart T."/>
            <person name="Pickel B."/>
            <person name="Atanasova L."/>
            <person name="Karlsson M."/>
            <person name="Huettel B."/>
            <person name="Barry K.W."/>
            <person name="Haridas S."/>
            <person name="Chen C."/>
            <person name="Bauer D."/>
            <person name="Andreopoulos W."/>
            <person name="Pangilinan J."/>
            <person name="LaButti K."/>
            <person name="Riley R."/>
            <person name="Lipzen A."/>
            <person name="Clum A."/>
            <person name="Drula E."/>
            <person name="Henrissat B."/>
            <person name="Kohler A."/>
            <person name="Grigoriev I.V."/>
            <person name="Martin F.M."/>
            <person name="Hacquard S."/>
        </authorList>
    </citation>
    <scope>NUCLEOTIDE SEQUENCE</scope>
    <source>
        <strain evidence="2">MPI-CAGE-AT-0016</strain>
    </source>
</reference>
<organism evidence="2 3">
    <name type="scientific">Plectosphaerella cucumerina</name>
    <dbReference type="NCBI Taxonomy" id="40658"/>
    <lineage>
        <taxon>Eukaryota</taxon>
        <taxon>Fungi</taxon>
        <taxon>Dikarya</taxon>
        <taxon>Ascomycota</taxon>
        <taxon>Pezizomycotina</taxon>
        <taxon>Sordariomycetes</taxon>
        <taxon>Hypocreomycetidae</taxon>
        <taxon>Glomerellales</taxon>
        <taxon>Plectosphaerellaceae</taxon>
        <taxon>Plectosphaerella</taxon>
    </lineage>
</organism>
<dbReference type="OrthoDB" id="4955540at2759"/>
<feature type="region of interest" description="Disordered" evidence="1">
    <location>
        <begin position="100"/>
        <end position="120"/>
    </location>
</feature>
<sequence length="268" mass="30156">MSTINIVRFFRYSSMHIPEEDMLELVRIAYQAARDRRIFPKEILIRSTIHDTTTIGGQYRKDPHGPHATVCYKDSEHLRRGTHVASHGYVRSTDDWTYTHATHAPEKPDSTKKSSKTPVWPTKGLTEISSIAFAHWQDCMGDQAPLNSEPDPKSADYASAMASVNLAAESSRDAEQYAQSLVTVEADTDTFVVVEEEQGSTFKLLLPDGSSVKVHSELWQEAWVLQEASWAGCYLYVSQKSGTRYWAWTLQPNKDSKGKGTGKRKGKK</sequence>
<name>A0A8K0X5M5_9PEZI</name>
<comment type="caution">
    <text evidence="2">The sequence shown here is derived from an EMBL/GenBank/DDBJ whole genome shotgun (WGS) entry which is preliminary data.</text>
</comment>
<dbReference type="Proteomes" id="UP000813385">
    <property type="component" value="Unassembled WGS sequence"/>
</dbReference>
<accession>A0A8K0X5M5</accession>
<keyword evidence="3" id="KW-1185">Reference proteome</keyword>